<dbReference type="GO" id="GO:0020037">
    <property type="term" value="F:heme binding"/>
    <property type="evidence" value="ECO:0007669"/>
    <property type="project" value="InterPro"/>
</dbReference>
<feature type="transmembrane region" description="Helical" evidence="6">
    <location>
        <begin position="1009"/>
        <end position="1026"/>
    </location>
</feature>
<dbReference type="EMBL" id="FXTB01000004">
    <property type="protein sequence ID" value="SMO67454.1"/>
    <property type="molecule type" value="Genomic_DNA"/>
</dbReference>
<feature type="transmembrane region" description="Helical" evidence="6">
    <location>
        <begin position="860"/>
        <end position="884"/>
    </location>
</feature>
<dbReference type="OrthoDB" id="9814290at2"/>
<keyword evidence="4 6" id="KW-1133">Transmembrane helix</keyword>
<feature type="transmembrane region" description="Helical" evidence="6">
    <location>
        <begin position="798"/>
        <end position="814"/>
    </location>
</feature>
<keyword evidence="2 6" id="KW-0812">Transmembrane</keyword>
<feature type="transmembrane region" description="Helical" evidence="6">
    <location>
        <begin position="61"/>
        <end position="79"/>
    </location>
</feature>
<dbReference type="Pfam" id="PF05140">
    <property type="entry name" value="ResB"/>
    <property type="match status" value="2"/>
</dbReference>
<feature type="transmembrane region" description="Helical" evidence="6">
    <location>
        <begin position="968"/>
        <end position="989"/>
    </location>
</feature>
<evidence type="ECO:0000256" key="2">
    <source>
        <dbReference type="ARBA" id="ARBA00022692"/>
    </source>
</evidence>
<feature type="transmembrane region" description="Helical" evidence="6">
    <location>
        <begin position="728"/>
        <end position="753"/>
    </location>
</feature>
<dbReference type="InterPro" id="IPR007816">
    <property type="entry name" value="ResB-like_domain"/>
</dbReference>
<organism evidence="9 10">
    <name type="scientific">Saccharicrinis carchari</name>
    <dbReference type="NCBI Taxonomy" id="1168039"/>
    <lineage>
        <taxon>Bacteria</taxon>
        <taxon>Pseudomonadati</taxon>
        <taxon>Bacteroidota</taxon>
        <taxon>Bacteroidia</taxon>
        <taxon>Marinilabiliales</taxon>
        <taxon>Marinilabiliaceae</taxon>
        <taxon>Saccharicrinis</taxon>
    </lineage>
</organism>
<dbReference type="PANTHER" id="PTHR30071:SF1">
    <property type="entry name" value="CYTOCHROME B_B6 PROTEIN-RELATED"/>
    <property type="match status" value="1"/>
</dbReference>
<evidence type="ECO:0000259" key="7">
    <source>
        <dbReference type="Pfam" id="PF01578"/>
    </source>
</evidence>
<keyword evidence="10" id="KW-1185">Reference proteome</keyword>
<keyword evidence="3" id="KW-0201">Cytochrome c-type biogenesis</keyword>
<gene>
    <name evidence="9" type="ORF">SAMN06265379_104315</name>
</gene>
<accession>A0A521D6Z1</accession>
<dbReference type="InterPro" id="IPR045062">
    <property type="entry name" value="Cyt_c_biogenesis_CcsA/CcmC"/>
</dbReference>
<feature type="transmembrane region" description="Helical" evidence="6">
    <location>
        <begin position="765"/>
        <end position="786"/>
    </location>
</feature>
<evidence type="ECO:0000313" key="9">
    <source>
        <dbReference type="EMBL" id="SMO67454.1"/>
    </source>
</evidence>
<keyword evidence="5 6" id="KW-0472">Membrane</keyword>
<feature type="transmembrane region" description="Helical" evidence="6">
    <location>
        <begin position="943"/>
        <end position="961"/>
    </location>
</feature>
<dbReference type="PANTHER" id="PTHR30071">
    <property type="entry name" value="HEME EXPORTER PROTEIN C"/>
    <property type="match status" value="1"/>
</dbReference>
<evidence type="ECO:0000256" key="1">
    <source>
        <dbReference type="ARBA" id="ARBA00004141"/>
    </source>
</evidence>
<feature type="transmembrane region" description="Helical" evidence="6">
    <location>
        <begin position="91"/>
        <end position="111"/>
    </location>
</feature>
<feature type="domain" description="ResB-like" evidence="8">
    <location>
        <begin position="351"/>
        <end position="431"/>
    </location>
</feature>
<feature type="transmembrane region" description="Helical" evidence="6">
    <location>
        <begin position="821"/>
        <end position="840"/>
    </location>
</feature>
<feature type="transmembrane region" description="Helical" evidence="6">
    <location>
        <begin position="905"/>
        <end position="923"/>
    </location>
</feature>
<dbReference type="Pfam" id="PF01578">
    <property type="entry name" value="Cytochrom_C_asm"/>
    <property type="match status" value="1"/>
</dbReference>
<name>A0A521D6Z1_SACCC</name>
<feature type="domain" description="Cytochrome c assembly protein" evidence="7">
    <location>
        <begin position="792"/>
        <end position="996"/>
    </location>
</feature>
<dbReference type="GO" id="GO:0005886">
    <property type="term" value="C:plasma membrane"/>
    <property type="evidence" value="ECO:0007669"/>
    <property type="project" value="TreeGrafter"/>
</dbReference>
<evidence type="ECO:0000256" key="6">
    <source>
        <dbReference type="SAM" id="Phobius"/>
    </source>
</evidence>
<evidence type="ECO:0000313" key="10">
    <source>
        <dbReference type="Proteomes" id="UP000319040"/>
    </source>
</evidence>
<sequence length="1039" mass="116484">MLGIFGVCKIVLRMKKILAFLSAPYLMGTLFLVLAASMGIATFVENDFGTNAAKALYYDSWWFEGIFVLLGINMLLNLSKPQLWKKGKISILLFHMSFIVILLGAALTRYVGYEGMMHIREGESTNKFLSSRTYISGFVERNGIKAEVSESVLMSERSQNYFKKNVKVDGKRVKLKSIRFIKNTNLIPAEDPNGKPLVSLVVSVGGGRNTLNLFEGEYVKVDNYSIGFATDVDCDFNIYPQDDQLFFTAKHNVFTTNMGTQEKTTLDLSEPQVFYSNVLYGTGSFFMVQTNYMPQASLKAVAAKPEEQGSGMELVSVRVKVGDLEKTMDLQGHSSAVGQYSELKLGDVSVKLRYGAKELTAPFHIHLNDFQLERYPGSESPSSFASEVTLKDDENGVVKDFRIFMNNILNYRGYRFYQSSYDMDEQGTVLSVNKDLWGTLITYFGYFLMTLTMILSLLASKSRFRYMGKRISSIEAKKKSLAMLLVLVFAGTMQAQDIDAYINVSEQQAQQFGSIWVQDAGGRIKPMNSMNGEVMRKLVKHNRFKGYSADRVVLSMLNNTEAWRNVPLITVKEESMKSIVGNSGTKASFGDFFGPSGNYKLHKQVEEAYRTKPAYRTKFQNEVIKVDEQVNVFYLVQSGQLLNIFPIPGDTQAKWLTPGKTHPGLSEGDSLFVRNVFSVYMQALSNGDEEQATTYMDAISKFQNKFAGEILPSETAGKLEIMYNETNVFLMMAPVVFFVGFILLIFQFVFLFLPKKSPKTIIRIGAGILGLSFIVYTAGLALRWYISGHAPWSNGYESMLYIGWSMLLAGLVFSRKSPIALSVAGVFAGIVLMVAHLSWMNPEITNLVPVLKSYWLTIHVAVIVASYGFLGLAALMGFFNLILIGIKKRHKEDKVDYSIIELSSIMEMSLTIGLYMITIGSFLGGVWANESWGRYWGWDPKETWSLVTVVIYAFILHMRFIPGLKSVLAFNVASVIGFSSVIMTYLGVNYYLAGMHSYAKGDPVPIPDFVYYTVVTILVVAGYAIYNSERLKKMATKNE</sequence>
<proteinExistence type="predicted"/>
<evidence type="ECO:0000256" key="3">
    <source>
        <dbReference type="ARBA" id="ARBA00022748"/>
    </source>
</evidence>
<protein>
    <submittedName>
        <fullName evidence="9">Cytochrome c-type biogenesis protein CcsB</fullName>
    </submittedName>
</protein>
<comment type="subcellular location">
    <subcellularLocation>
        <location evidence="1">Membrane</location>
        <topology evidence="1">Multi-pass membrane protein</topology>
    </subcellularLocation>
</comment>
<evidence type="ECO:0000259" key="8">
    <source>
        <dbReference type="Pfam" id="PF05140"/>
    </source>
</evidence>
<feature type="transmembrane region" description="Helical" evidence="6">
    <location>
        <begin position="436"/>
        <end position="459"/>
    </location>
</feature>
<feature type="domain" description="ResB-like" evidence="8">
    <location>
        <begin position="89"/>
        <end position="129"/>
    </location>
</feature>
<evidence type="ECO:0000256" key="4">
    <source>
        <dbReference type="ARBA" id="ARBA00022989"/>
    </source>
</evidence>
<dbReference type="InterPro" id="IPR002541">
    <property type="entry name" value="Cyt_c_assembly"/>
</dbReference>
<evidence type="ECO:0000256" key="5">
    <source>
        <dbReference type="ARBA" id="ARBA00023136"/>
    </source>
</evidence>
<dbReference type="Proteomes" id="UP000319040">
    <property type="component" value="Unassembled WGS sequence"/>
</dbReference>
<feature type="transmembrane region" description="Helical" evidence="6">
    <location>
        <begin position="480"/>
        <end position="496"/>
    </location>
</feature>
<dbReference type="GO" id="GO:0017004">
    <property type="term" value="P:cytochrome complex assembly"/>
    <property type="evidence" value="ECO:0007669"/>
    <property type="project" value="UniProtKB-KW"/>
</dbReference>
<reference evidence="9 10" key="1">
    <citation type="submission" date="2017-05" db="EMBL/GenBank/DDBJ databases">
        <authorList>
            <person name="Varghese N."/>
            <person name="Submissions S."/>
        </authorList>
    </citation>
    <scope>NUCLEOTIDE SEQUENCE [LARGE SCALE GENOMIC DNA]</scope>
    <source>
        <strain evidence="9 10">DSM 27040</strain>
    </source>
</reference>
<feature type="transmembrane region" description="Helical" evidence="6">
    <location>
        <begin position="17"/>
        <end position="41"/>
    </location>
</feature>
<dbReference type="AlphaFoldDB" id="A0A521D6Z1"/>